<keyword evidence="2" id="KW-1185">Reference proteome</keyword>
<dbReference type="InterPro" id="IPR031630">
    <property type="entry name" value="CCDC117"/>
</dbReference>
<dbReference type="Proteomes" id="UP000504639">
    <property type="component" value="Chromosome 17"/>
</dbReference>
<feature type="region of interest" description="Disordered" evidence="1">
    <location>
        <begin position="28"/>
        <end position="50"/>
    </location>
</feature>
<dbReference type="GeneID" id="116496220"/>
<feature type="region of interest" description="Disordered" evidence="1">
    <location>
        <begin position="109"/>
        <end position="135"/>
    </location>
</feature>
<reference evidence="3" key="1">
    <citation type="submission" date="2025-08" db="UniProtKB">
        <authorList>
            <consortium name="RefSeq"/>
        </authorList>
    </citation>
    <scope>IDENTIFICATION</scope>
    <source>
        <tissue evidence="3">Lung</tissue>
    </source>
</reference>
<dbReference type="CTD" id="150275"/>
<protein>
    <submittedName>
        <fullName evidence="3">Coiled-coil domain-containing protein 117</fullName>
    </submittedName>
</protein>
<dbReference type="KEGG" id="aful:116496220"/>
<evidence type="ECO:0000313" key="2">
    <source>
        <dbReference type="Proteomes" id="UP000504639"/>
    </source>
</evidence>
<dbReference type="RefSeq" id="XP_032055039.1">
    <property type="nucleotide sequence ID" value="XM_032199148.1"/>
</dbReference>
<name>A0A6J3DWE0_AYTFU</name>
<dbReference type="PANTHER" id="PTHR36128:SF1">
    <property type="entry name" value="COILED-COIL DOMAIN-CONTAINING PROTEIN 117"/>
    <property type="match status" value="1"/>
</dbReference>
<gene>
    <name evidence="3" type="primary">CCDC117</name>
</gene>
<dbReference type="AlphaFoldDB" id="A0A6J3DWE0"/>
<feature type="compositionally biased region" description="Basic and acidic residues" evidence="1">
    <location>
        <begin position="28"/>
        <end position="40"/>
    </location>
</feature>
<dbReference type="Pfam" id="PF15810">
    <property type="entry name" value="CCDC117"/>
    <property type="match status" value="1"/>
</dbReference>
<dbReference type="InParanoid" id="A0A6J3DWE0"/>
<organism evidence="2 3">
    <name type="scientific">Aythya fuligula</name>
    <name type="common">Tufted duck</name>
    <name type="synonym">Anas fuligula</name>
    <dbReference type="NCBI Taxonomy" id="219594"/>
    <lineage>
        <taxon>Eukaryota</taxon>
        <taxon>Metazoa</taxon>
        <taxon>Chordata</taxon>
        <taxon>Craniata</taxon>
        <taxon>Vertebrata</taxon>
        <taxon>Euteleostomi</taxon>
        <taxon>Archelosauria</taxon>
        <taxon>Archosauria</taxon>
        <taxon>Dinosauria</taxon>
        <taxon>Saurischia</taxon>
        <taxon>Theropoda</taxon>
        <taxon>Coelurosauria</taxon>
        <taxon>Aves</taxon>
        <taxon>Neognathae</taxon>
        <taxon>Galloanserae</taxon>
        <taxon>Anseriformes</taxon>
        <taxon>Anatidae</taxon>
        <taxon>Aythyinae</taxon>
        <taxon>Aythya</taxon>
    </lineage>
</organism>
<dbReference type="PANTHER" id="PTHR36128">
    <property type="entry name" value="COILED-COIL DOMAIN-CONTAINING PROTEIN 117"/>
    <property type="match status" value="1"/>
</dbReference>
<dbReference type="FunCoup" id="A0A6J3DWE0">
    <property type="interactions" value="271"/>
</dbReference>
<proteinExistence type="predicted"/>
<evidence type="ECO:0000256" key="1">
    <source>
        <dbReference type="SAM" id="MobiDB-lite"/>
    </source>
</evidence>
<evidence type="ECO:0000313" key="3">
    <source>
        <dbReference type="RefSeq" id="XP_032055039.1"/>
    </source>
</evidence>
<sequence length="343" mass="36833">MAALGRSCPGIPAGPALEFPQALAAAPDRHGLPGVARDDSQPGAAGRGYLQPPAVMLAGNRSDGADGCGSSGACLQSSFDIAALAALGSYNESLTVAPVGSFTNAAHPRGLHQQQSHSHVTVRGGKKHKLEEEAEGCPVKKKRLTGTKNCPLNPNTEEWILCAGQQAAGEVASRYGGSRPETAMLEIPCEEMDQTMGEQQCEVARRKLQEIEDRIIDEDEEVHADGNVSNLPTLILSDTLKKGMKRDFGEVLTKKIIESMSRPSMELVLWKPLPEFLTDKLKPVSVKNLRQQSTEGCQAKQLTPRAAFDPQTEIFPESQQTVVSPDMYTSLGISGCAEEEMEL</sequence>
<accession>A0A6J3DWE0</accession>